<dbReference type="GO" id="GO:0016746">
    <property type="term" value="F:acyltransferase activity"/>
    <property type="evidence" value="ECO:0007669"/>
    <property type="project" value="UniProtKB-KW"/>
</dbReference>
<evidence type="ECO:0000259" key="3">
    <source>
        <dbReference type="PROSITE" id="PS51186"/>
    </source>
</evidence>
<dbReference type="Gene3D" id="3.40.630.30">
    <property type="match status" value="1"/>
</dbReference>
<dbReference type="InterPro" id="IPR050832">
    <property type="entry name" value="Bact_Acetyltransf"/>
</dbReference>
<dbReference type="Proteomes" id="UP001528912">
    <property type="component" value="Unassembled WGS sequence"/>
</dbReference>
<feature type="domain" description="N-acetyltransferase" evidence="3">
    <location>
        <begin position="7"/>
        <end position="154"/>
    </location>
</feature>
<protein>
    <submittedName>
        <fullName evidence="4">GNAT family N-acetyltransferase</fullName>
        <ecNumber evidence="4">2.3.1.-</ecNumber>
    </submittedName>
</protein>
<name>A0ABT6C9F5_9MICO</name>
<dbReference type="CDD" id="cd04301">
    <property type="entry name" value="NAT_SF"/>
    <property type="match status" value="1"/>
</dbReference>
<dbReference type="InterPro" id="IPR016181">
    <property type="entry name" value="Acyl_CoA_acyltransferase"/>
</dbReference>
<evidence type="ECO:0000256" key="2">
    <source>
        <dbReference type="ARBA" id="ARBA00023315"/>
    </source>
</evidence>
<comment type="caution">
    <text evidence="4">The sequence shown here is derived from an EMBL/GenBank/DDBJ whole genome shotgun (WGS) entry which is preliminary data.</text>
</comment>
<reference evidence="4 5" key="1">
    <citation type="submission" date="2023-03" db="EMBL/GenBank/DDBJ databases">
        <title>YIM 133296 draft genome.</title>
        <authorList>
            <person name="Xiong L."/>
        </authorList>
    </citation>
    <scope>NUCLEOTIDE SEQUENCE [LARGE SCALE GENOMIC DNA]</scope>
    <source>
        <strain evidence="4 5">YIM 133296</strain>
    </source>
</reference>
<keyword evidence="1 4" id="KW-0808">Transferase</keyword>
<dbReference type="RefSeq" id="WP_277192326.1">
    <property type="nucleotide sequence ID" value="NZ_JAROAV010000030.1"/>
</dbReference>
<dbReference type="Pfam" id="PF13508">
    <property type="entry name" value="Acetyltransf_7"/>
    <property type="match status" value="1"/>
</dbReference>
<evidence type="ECO:0000313" key="5">
    <source>
        <dbReference type="Proteomes" id="UP001528912"/>
    </source>
</evidence>
<keyword evidence="5" id="KW-1185">Reference proteome</keyword>
<dbReference type="EC" id="2.3.1.-" evidence="4"/>
<gene>
    <name evidence="4" type="ORF">P4R38_11865</name>
</gene>
<dbReference type="PANTHER" id="PTHR43877">
    <property type="entry name" value="AMINOALKYLPHOSPHONATE N-ACETYLTRANSFERASE-RELATED-RELATED"/>
    <property type="match status" value="1"/>
</dbReference>
<accession>A0ABT6C9F5</accession>
<proteinExistence type="predicted"/>
<sequence>MTRRPLPLIRTADDSDASRIADIHVRTRAATMPYLPAQTRTRDEVVAWVTEVVLPAGPVWVAEQDHEVCGYAAVKGDLLDALYVLPEMLGRGIGAALLDQVQRAATGPVRLFVFEQNVGARRFYERHGFVVTQRGDGTGNIEGLPDLTMRWVRERV</sequence>
<dbReference type="PROSITE" id="PS51186">
    <property type="entry name" value="GNAT"/>
    <property type="match status" value="1"/>
</dbReference>
<dbReference type="SUPFAM" id="SSF55729">
    <property type="entry name" value="Acyl-CoA N-acyltransferases (Nat)"/>
    <property type="match status" value="1"/>
</dbReference>
<evidence type="ECO:0000313" key="4">
    <source>
        <dbReference type="EMBL" id="MDF8264942.1"/>
    </source>
</evidence>
<evidence type="ECO:0000256" key="1">
    <source>
        <dbReference type="ARBA" id="ARBA00022679"/>
    </source>
</evidence>
<dbReference type="InterPro" id="IPR000182">
    <property type="entry name" value="GNAT_dom"/>
</dbReference>
<organism evidence="4 5">
    <name type="scientific">Luteipulveratus flavus</name>
    <dbReference type="NCBI Taxonomy" id="3031728"/>
    <lineage>
        <taxon>Bacteria</taxon>
        <taxon>Bacillati</taxon>
        <taxon>Actinomycetota</taxon>
        <taxon>Actinomycetes</taxon>
        <taxon>Micrococcales</taxon>
        <taxon>Dermacoccaceae</taxon>
        <taxon>Luteipulveratus</taxon>
    </lineage>
</organism>
<keyword evidence="2 4" id="KW-0012">Acyltransferase</keyword>
<dbReference type="EMBL" id="JAROAV010000030">
    <property type="protein sequence ID" value="MDF8264942.1"/>
    <property type="molecule type" value="Genomic_DNA"/>
</dbReference>